<reference evidence="3" key="1">
    <citation type="submission" date="2016-11" db="EMBL/GenBank/DDBJ databases">
        <authorList>
            <person name="Varghese N."/>
            <person name="Submissions S."/>
        </authorList>
    </citation>
    <scope>NUCLEOTIDE SEQUENCE [LARGE SCALE GENOMIC DNA]</scope>
    <source>
        <strain evidence="3">DSM 19514</strain>
    </source>
</reference>
<dbReference type="EMBL" id="FQUL01000028">
    <property type="protein sequence ID" value="SHE83933.1"/>
    <property type="molecule type" value="Genomic_DNA"/>
</dbReference>
<sequence>MIQCKGAMYLRYHKARRPIDLNLSKSRSRMIASEKEQGMLRQNKKIKGKIKDKLPLLWGATAAVVALGMIVHSVSMFHLFELTPDFANFYQATYLIAHGHLYPFDTVFPHNYPHYGFPFLKSHGEVFTWALAPLIWLSPSGVALLVAQDLAIAGSQLLAALCIHAILQKRGVVTEVITTLVFVFLNPWYYFAAFFDFHLEPFALLFLTALIFSYIDGKRYLAAVLAILVASTGDVPATYLVGVGLGLFLISPSKNRSALFFAAFGLSVFVFDSLFHLNEASSLLSRYGYLAGNKAPLNVGSLLVGVLSHPSIAFETLRGNAKYVAPFLGSGGVIGLLTPLGLAISAVVLMGPILVPNATFLQNYDSFQIIAIEPALAISGALVIAWTGKNRERLLAKVAEAALWLSVVSAVVITYPNLLSAKDFNATVTRGIATDLSRTLRKIPNTAEVIVANGVAGRFAARRLIYPIVSFQNIYVPIWSHTTYVVVSTQGISDPTAMQLRVISHFLLSESGSVRALINTPTVSVYEINSKSVGYYLRFPPTA</sequence>
<dbReference type="Proteomes" id="UP000184295">
    <property type="component" value="Unassembled WGS sequence"/>
</dbReference>
<dbReference type="OrthoDB" id="5240834at2"/>
<evidence type="ECO:0000313" key="3">
    <source>
        <dbReference type="Proteomes" id="UP000184295"/>
    </source>
</evidence>
<dbReference type="AlphaFoldDB" id="A0A1M4WSB4"/>
<feature type="transmembrane region" description="Helical" evidence="1">
    <location>
        <begin position="257"/>
        <end position="275"/>
    </location>
</feature>
<feature type="transmembrane region" description="Helical" evidence="1">
    <location>
        <begin position="326"/>
        <end position="355"/>
    </location>
</feature>
<evidence type="ECO:0000256" key="1">
    <source>
        <dbReference type="SAM" id="Phobius"/>
    </source>
</evidence>
<feature type="transmembrane region" description="Helical" evidence="1">
    <location>
        <begin position="221"/>
        <end position="250"/>
    </location>
</feature>
<feature type="transmembrane region" description="Helical" evidence="1">
    <location>
        <begin position="173"/>
        <end position="191"/>
    </location>
</feature>
<feature type="transmembrane region" description="Helical" evidence="1">
    <location>
        <begin position="126"/>
        <end position="145"/>
    </location>
</feature>
<gene>
    <name evidence="2" type="ORF">SAMN02745225_01768</name>
</gene>
<feature type="transmembrane region" description="Helical" evidence="1">
    <location>
        <begin position="394"/>
        <end position="415"/>
    </location>
</feature>
<organism evidence="2 3">
    <name type="scientific">Ferrithrix thermotolerans DSM 19514</name>
    <dbReference type="NCBI Taxonomy" id="1121881"/>
    <lineage>
        <taxon>Bacteria</taxon>
        <taxon>Bacillati</taxon>
        <taxon>Actinomycetota</taxon>
        <taxon>Acidimicrobiia</taxon>
        <taxon>Acidimicrobiales</taxon>
        <taxon>Acidimicrobiaceae</taxon>
        <taxon>Ferrithrix</taxon>
    </lineage>
</organism>
<dbReference type="Pfam" id="PF09852">
    <property type="entry name" value="DUF2079"/>
    <property type="match status" value="1"/>
</dbReference>
<accession>A0A1M4WSB4</accession>
<feature type="transmembrane region" description="Helical" evidence="1">
    <location>
        <begin position="367"/>
        <end position="387"/>
    </location>
</feature>
<keyword evidence="1" id="KW-0472">Membrane</keyword>
<feature type="transmembrane region" description="Helical" evidence="1">
    <location>
        <begin position="198"/>
        <end position="215"/>
    </location>
</feature>
<keyword evidence="1" id="KW-0812">Transmembrane</keyword>
<keyword evidence="1" id="KW-1133">Transmembrane helix</keyword>
<evidence type="ECO:0000313" key="2">
    <source>
        <dbReference type="EMBL" id="SHE83933.1"/>
    </source>
</evidence>
<dbReference type="InterPro" id="IPR018650">
    <property type="entry name" value="STSV1_Orf64"/>
</dbReference>
<keyword evidence="3" id="KW-1185">Reference proteome</keyword>
<name>A0A1M4WSB4_9ACTN</name>
<protein>
    <submittedName>
        <fullName evidence="2">Predicted membrane protein</fullName>
    </submittedName>
</protein>
<feature type="transmembrane region" description="Helical" evidence="1">
    <location>
        <begin position="54"/>
        <end position="80"/>
    </location>
</feature>
<proteinExistence type="predicted"/>